<feature type="transmembrane region" description="Helical" evidence="6">
    <location>
        <begin position="69"/>
        <end position="88"/>
    </location>
</feature>
<evidence type="ECO:0000259" key="7">
    <source>
        <dbReference type="Pfam" id="PF12823"/>
    </source>
</evidence>
<evidence type="ECO:0000256" key="6">
    <source>
        <dbReference type="SAM" id="Phobius"/>
    </source>
</evidence>
<evidence type="ECO:0000256" key="5">
    <source>
        <dbReference type="ARBA" id="ARBA00023136"/>
    </source>
</evidence>
<evidence type="ECO:0000256" key="2">
    <source>
        <dbReference type="ARBA" id="ARBA00022475"/>
    </source>
</evidence>
<dbReference type="PANTHER" id="PTHR40077">
    <property type="entry name" value="MEMBRANE PROTEIN-RELATED"/>
    <property type="match status" value="1"/>
</dbReference>
<evidence type="ECO:0000313" key="8">
    <source>
        <dbReference type="EMBL" id="MFD1220161.1"/>
    </source>
</evidence>
<dbReference type="NCBIfam" id="TIGR03954">
    <property type="entry name" value="integ_memb_HG"/>
    <property type="match status" value="1"/>
</dbReference>
<feature type="transmembrane region" description="Helical" evidence="6">
    <location>
        <begin position="12"/>
        <end position="30"/>
    </location>
</feature>
<keyword evidence="4 6" id="KW-1133">Transmembrane helix</keyword>
<name>A0ABW3UHU4_9BACL</name>
<dbReference type="EMBL" id="JBHTLU010000013">
    <property type="protein sequence ID" value="MFD1220161.1"/>
    <property type="molecule type" value="Genomic_DNA"/>
</dbReference>
<dbReference type="Proteomes" id="UP001597180">
    <property type="component" value="Unassembled WGS sequence"/>
</dbReference>
<evidence type="ECO:0000256" key="4">
    <source>
        <dbReference type="ARBA" id="ARBA00022989"/>
    </source>
</evidence>
<proteinExistence type="predicted"/>
<keyword evidence="9" id="KW-1185">Reference proteome</keyword>
<dbReference type="Pfam" id="PF12823">
    <property type="entry name" value="DUF3817"/>
    <property type="match status" value="1"/>
</dbReference>
<comment type="subcellular location">
    <subcellularLocation>
        <location evidence="1">Cell membrane</location>
        <topology evidence="1">Multi-pass membrane protein</topology>
    </subcellularLocation>
</comment>
<gene>
    <name evidence="8" type="ORF">ACFQ4B_08525</name>
</gene>
<feature type="domain" description="DUF3817" evidence="7">
    <location>
        <begin position="7"/>
        <end position="94"/>
    </location>
</feature>
<evidence type="ECO:0000256" key="1">
    <source>
        <dbReference type="ARBA" id="ARBA00004651"/>
    </source>
</evidence>
<keyword evidence="2" id="KW-1003">Cell membrane</keyword>
<evidence type="ECO:0000313" key="9">
    <source>
        <dbReference type="Proteomes" id="UP001597180"/>
    </source>
</evidence>
<protein>
    <submittedName>
        <fullName evidence="8">DUF3817 domain-containing protein</fullName>
    </submittedName>
</protein>
<dbReference type="InterPro" id="IPR023845">
    <property type="entry name" value="DUF3817_TM"/>
</dbReference>
<comment type="caution">
    <text evidence="8">The sequence shown here is derived from an EMBL/GenBank/DDBJ whole genome shotgun (WGS) entry which is preliminary data.</text>
</comment>
<dbReference type="RefSeq" id="WP_345586917.1">
    <property type="nucleotide sequence ID" value="NZ_BAABJG010000006.1"/>
</dbReference>
<organism evidence="8 9">
    <name type="scientific">Paenibacillus vulneris</name>
    <dbReference type="NCBI Taxonomy" id="1133364"/>
    <lineage>
        <taxon>Bacteria</taxon>
        <taxon>Bacillati</taxon>
        <taxon>Bacillota</taxon>
        <taxon>Bacilli</taxon>
        <taxon>Bacillales</taxon>
        <taxon>Paenibacillaceae</taxon>
        <taxon>Paenibacillus</taxon>
    </lineage>
</organism>
<sequence>MLKTPIGRLRAVGIYEGISFLVLLIIAMPLKYYANFPQAVKVVGMLHGVLFVLYLLALAHVTFAHRWNILKVLGAIIASLLPFGTFVMEARLRKIYG</sequence>
<feature type="transmembrane region" description="Helical" evidence="6">
    <location>
        <begin position="42"/>
        <end position="63"/>
    </location>
</feature>
<dbReference type="PANTHER" id="PTHR40077:SF1">
    <property type="entry name" value="MEMBRANE PROTEIN"/>
    <property type="match status" value="1"/>
</dbReference>
<keyword evidence="3 6" id="KW-0812">Transmembrane</keyword>
<reference evidence="9" key="1">
    <citation type="journal article" date="2019" name="Int. J. Syst. Evol. Microbiol.">
        <title>The Global Catalogue of Microorganisms (GCM) 10K type strain sequencing project: providing services to taxonomists for standard genome sequencing and annotation.</title>
        <authorList>
            <consortium name="The Broad Institute Genomics Platform"/>
            <consortium name="The Broad Institute Genome Sequencing Center for Infectious Disease"/>
            <person name="Wu L."/>
            <person name="Ma J."/>
        </authorList>
    </citation>
    <scope>NUCLEOTIDE SEQUENCE [LARGE SCALE GENOMIC DNA]</scope>
    <source>
        <strain evidence="9">CCUG 53270</strain>
    </source>
</reference>
<keyword evidence="5 6" id="KW-0472">Membrane</keyword>
<accession>A0ABW3UHU4</accession>
<evidence type="ECO:0000256" key="3">
    <source>
        <dbReference type="ARBA" id="ARBA00022692"/>
    </source>
</evidence>